<evidence type="ECO:0000313" key="1">
    <source>
        <dbReference type="EMBL" id="CAK5060306.1"/>
    </source>
</evidence>
<proteinExistence type="predicted"/>
<name>A0ACB0YTC9_MELEN</name>
<gene>
    <name evidence="1" type="ORF">MENTE1834_LOCUS15944</name>
</gene>
<accession>A0ACB0YTC9</accession>
<organism evidence="1 2">
    <name type="scientific">Meloidogyne enterolobii</name>
    <name type="common">Root-knot nematode worm</name>
    <name type="synonym">Meloidogyne mayaguensis</name>
    <dbReference type="NCBI Taxonomy" id="390850"/>
    <lineage>
        <taxon>Eukaryota</taxon>
        <taxon>Metazoa</taxon>
        <taxon>Ecdysozoa</taxon>
        <taxon>Nematoda</taxon>
        <taxon>Chromadorea</taxon>
        <taxon>Rhabditida</taxon>
        <taxon>Tylenchina</taxon>
        <taxon>Tylenchomorpha</taxon>
        <taxon>Tylenchoidea</taxon>
        <taxon>Meloidogynidae</taxon>
        <taxon>Meloidogyninae</taxon>
        <taxon>Meloidogyne</taxon>
    </lineage>
</organism>
<dbReference type="EMBL" id="CAVMJV010000017">
    <property type="protein sequence ID" value="CAK5060306.1"/>
    <property type="molecule type" value="Genomic_DNA"/>
</dbReference>
<comment type="caution">
    <text evidence="1">The sequence shown here is derived from an EMBL/GenBank/DDBJ whole genome shotgun (WGS) entry which is preliminary data.</text>
</comment>
<reference evidence="1" key="1">
    <citation type="submission" date="2023-11" db="EMBL/GenBank/DDBJ databases">
        <authorList>
            <person name="Poullet M."/>
        </authorList>
    </citation>
    <scope>NUCLEOTIDE SEQUENCE</scope>
    <source>
        <strain evidence="1">E1834</strain>
    </source>
</reference>
<dbReference type="Proteomes" id="UP001497535">
    <property type="component" value="Unassembled WGS sequence"/>
</dbReference>
<sequence length="316" mass="37229">MISLPFEVQLRILKYLDFNELISVKQTNSYFFKLISNYEGELARMQFYGLILCNKKETECSDKIIKLRFTNFKFTLNDQLKEKWQVAIGKSTRLFSHSGKKLFICMSKTADEDPCYYILKLPNVPKNLKEMIIIRCWLERLFKCDFERADFIRRVFNPEMINILFDNDKTIPLQFNIINMFLYASTKKQIENSLKFYLNHLSNSEYFYINLCPVDITDDHMNILFNIIINKGNKIREIIVEGYKLAKLHDLVIEYIITSKDCSNMVPKIIFVCSGFPNLKLSERAENVEIDDSDYLANGWGHVSAQTENCQQRARN</sequence>
<evidence type="ECO:0000313" key="2">
    <source>
        <dbReference type="Proteomes" id="UP001497535"/>
    </source>
</evidence>
<protein>
    <submittedName>
        <fullName evidence="1">Uncharacterized protein</fullName>
    </submittedName>
</protein>
<keyword evidence="2" id="KW-1185">Reference proteome</keyword>